<proteinExistence type="predicted"/>
<dbReference type="AlphaFoldDB" id="A0A9X9YVC1"/>
<feature type="region of interest" description="Disordered" evidence="1">
    <location>
        <begin position="133"/>
        <end position="156"/>
    </location>
</feature>
<feature type="compositionally biased region" description="Gly residues" evidence="1">
    <location>
        <begin position="147"/>
        <end position="156"/>
    </location>
</feature>
<dbReference type="SUPFAM" id="SSF56762">
    <property type="entry name" value="HydB/Nqo4-like"/>
    <property type="match status" value="1"/>
</dbReference>
<dbReference type="RefSeq" id="WP_224517547.1">
    <property type="nucleotide sequence ID" value="NZ_CP088280.1"/>
</dbReference>
<accession>A0A9X9YVC1</accession>
<dbReference type="EMBL" id="CP088280">
    <property type="protein sequence ID" value="UGX94876.1"/>
    <property type="molecule type" value="Genomic_DNA"/>
</dbReference>
<dbReference type="InterPro" id="IPR029014">
    <property type="entry name" value="NiFe-Hase_large"/>
</dbReference>
<evidence type="ECO:0000313" key="3">
    <source>
        <dbReference type="Proteomes" id="UP000564836"/>
    </source>
</evidence>
<reference evidence="2 3" key="2">
    <citation type="journal article" date="2022" name="Int. J. Syst. Evol. Microbiol.">
        <title>Strains of Bradyrhizobium barranii sp. nov. associated with legumes native to Canada are symbionts of soybeans and belong to different subspecies (subsp. barranii subsp. nov. and subsp. apii subsp. nov.) and symbiovars (sv. glycinearum and sv. septentrionale).</title>
        <authorList>
            <person name="Bromfield E.S.P."/>
            <person name="Cloutier S."/>
            <person name="Wasai-Hara S."/>
            <person name="Minamisawa K."/>
        </authorList>
    </citation>
    <scope>NUCLEOTIDE SEQUENCE [LARGE SCALE GENOMIC DNA]</scope>
    <source>
        <strain evidence="2 3">323S2</strain>
    </source>
</reference>
<dbReference type="Proteomes" id="UP000564836">
    <property type="component" value="Chromosome"/>
</dbReference>
<reference evidence="2 3" key="1">
    <citation type="journal article" date="2017" name="Syst. Appl. Microbiol.">
        <title>Soybeans inoculated with root zone soils of Canadian native legumes harbour diverse and novel Bradyrhizobium spp. that possess agricultural potential.</title>
        <authorList>
            <person name="Bromfield E.S.P."/>
            <person name="Cloutier S."/>
            <person name="Tambong J.T."/>
            <person name="Tran Thi T.V."/>
        </authorList>
    </citation>
    <scope>NUCLEOTIDE SEQUENCE [LARGE SCALE GENOMIC DNA]</scope>
    <source>
        <strain evidence="2 3">323S2</strain>
    </source>
</reference>
<evidence type="ECO:0000313" key="2">
    <source>
        <dbReference type="EMBL" id="UGX94876.1"/>
    </source>
</evidence>
<sequence length="156" mass="16431">MNLTASNKIHVRVLLAADVVASVEIQPRVRPPLGRIFAGKQASSLLNAVPRLFALCAAAQQTALLTAIETARDEVITLAKKKQHRIALIVTERIMDLARGLFAGHLTLEVASAAAIRSLMSELSALVRSAQRASCPPSTGSNSADRGGAGRAGRTE</sequence>
<organism evidence="2 3">
    <name type="scientific">Bradyrhizobium barranii subsp. barranii</name>
    <dbReference type="NCBI Taxonomy" id="2823807"/>
    <lineage>
        <taxon>Bacteria</taxon>
        <taxon>Pseudomonadati</taxon>
        <taxon>Pseudomonadota</taxon>
        <taxon>Alphaproteobacteria</taxon>
        <taxon>Hyphomicrobiales</taxon>
        <taxon>Nitrobacteraceae</taxon>
        <taxon>Bradyrhizobium</taxon>
        <taxon>Bradyrhizobium barranii</taxon>
    </lineage>
</organism>
<name>A0A9X9YVC1_9BRAD</name>
<protein>
    <submittedName>
        <fullName evidence="2">Uncharacterized protein</fullName>
    </submittedName>
</protein>
<evidence type="ECO:0000256" key="1">
    <source>
        <dbReference type="SAM" id="MobiDB-lite"/>
    </source>
</evidence>
<gene>
    <name evidence="2" type="ORF">G6321_00006780</name>
</gene>